<dbReference type="PROSITE" id="PS51257">
    <property type="entry name" value="PROKAR_LIPOPROTEIN"/>
    <property type="match status" value="1"/>
</dbReference>
<accession>A0ABW4WWD5</accession>
<sequence>MKNYVVVLVIILISCVRAYGQIEIKIEAVQVASIKSLDSDKVSLEGYDGPYVLMECSFTNISDKEVNLHPIDSEAYLRFKYHDRTYRHQLVGINYSFKESLKLKSSETLKVTFGGHFLSGTYIQTTNEEDYTKEVFEILPSFSFLYEEAKRKINFESNVIEVNKVIVETASGTASKREK</sequence>
<dbReference type="EMBL" id="JBHUHV010000026">
    <property type="protein sequence ID" value="MFD2066968.1"/>
    <property type="molecule type" value="Genomic_DNA"/>
</dbReference>
<comment type="caution">
    <text evidence="1">The sequence shown here is derived from an EMBL/GenBank/DDBJ whole genome shotgun (WGS) entry which is preliminary data.</text>
</comment>
<evidence type="ECO:0000313" key="1">
    <source>
        <dbReference type="EMBL" id="MFD2066968.1"/>
    </source>
</evidence>
<keyword evidence="2" id="KW-1185">Reference proteome</keyword>
<evidence type="ECO:0008006" key="3">
    <source>
        <dbReference type="Google" id="ProtNLM"/>
    </source>
</evidence>
<reference evidence="2" key="1">
    <citation type="journal article" date="2019" name="Int. J. Syst. Evol. Microbiol.">
        <title>The Global Catalogue of Microorganisms (GCM) 10K type strain sequencing project: providing services to taxonomists for standard genome sequencing and annotation.</title>
        <authorList>
            <consortium name="The Broad Institute Genomics Platform"/>
            <consortium name="The Broad Institute Genome Sequencing Center for Infectious Disease"/>
            <person name="Wu L."/>
            <person name="Ma J."/>
        </authorList>
    </citation>
    <scope>NUCLEOTIDE SEQUENCE [LARGE SCALE GENOMIC DNA]</scope>
    <source>
        <strain evidence="2">JCM 16545</strain>
    </source>
</reference>
<name>A0ABW4WWD5_9BACT</name>
<organism evidence="1 2">
    <name type="scientific">Pontibacter silvestris</name>
    <dbReference type="NCBI Taxonomy" id="2305183"/>
    <lineage>
        <taxon>Bacteria</taxon>
        <taxon>Pseudomonadati</taxon>
        <taxon>Bacteroidota</taxon>
        <taxon>Cytophagia</taxon>
        <taxon>Cytophagales</taxon>
        <taxon>Hymenobacteraceae</taxon>
        <taxon>Pontibacter</taxon>
    </lineage>
</organism>
<evidence type="ECO:0000313" key="2">
    <source>
        <dbReference type="Proteomes" id="UP001597369"/>
    </source>
</evidence>
<protein>
    <recommendedName>
        <fullName evidence="3">DUF4352 domain-containing protein</fullName>
    </recommendedName>
</protein>
<dbReference type="Proteomes" id="UP001597369">
    <property type="component" value="Unassembled WGS sequence"/>
</dbReference>
<dbReference type="RefSeq" id="WP_229962932.1">
    <property type="nucleotide sequence ID" value="NZ_JAJJWI010000039.1"/>
</dbReference>
<gene>
    <name evidence="1" type="ORF">ACFSKU_08740</name>
</gene>
<proteinExistence type="predicted"/>